<feature type="transmembrane region" description="Helical" evidence="1">
    <location>
        <begin position="6"/>
        <end position="26"/>
    </location>
</feature>
<keyword evidence="1" id="KW-1133">Transmembrane helix</keyword>
<proteinExistence type="predicted"/>
<evidence type="ECO:0000256" key="1">
    <source>
        <dbReference type="SAM" id="Phobius"/>
    </source>
</evidence>
<sequence length="82" mass="9981">MIFYVSISFFLIWLIFIFQTFFLDPLRYSISKIYFRKFDQVFLSLNSFIFPTLSVDPKFCFEKIGLLHIPRTFENLFDNLET</sequence>
<accession>A0A0R3SMU3</accession>
<dbReference type="AlphaFoldDB" id="A0A0R3SMU3"/>
<protein>
    <submittedName>
        <fullName evidence="2">Uncharacterized protein</fullName>
    </submittedName>
</protein>
<dbReference type="WBParaSite" id="HDID_0000625801-mRNA-1">
    <property type="protein sequence ID" value="HDID_0000625801-mRNA-1"/>
    <property type="gene ID" value="HDID_0000625801"/>
</dbReference>
<reference evidence="2" key="1">
    <citation type="submission" date="2017-02" db="UniProtKB">
        <authorList>
            <consortium name="WormBaseParasite"/>
        </authorList>
    </citation>
    <scope>IDENTIFICATION</scope>
</reference>
<name>A0A0R3SMU3_HYMDI</name>
<organism evidence="2">
    <name type="scientific">Hymenolepis diminuta</name>
    <name type="common">Rat tapeworm</name>
    <dbReference type="NCBI Taxonomy" id="6216"/>
    <lineage>
        <taxon>Eukaryota</taxon>
        <taxon>Metazoa</taxon>
        <taxon>Spiralia</taxon>
        <taxon>Lophotrochozoa</taxon>
        <taxon>Platyhelminthes</taxon>
        <taxon>Cestoda</taxon>
        <taxon>Eucestoda</taxon>
        <taxon>Cyclophyllidea</taxon>
        <taxon>Hymenolepididae</taxon>
        <taxon>Hymenolepis</taxon>
    </lineage>
</organism>
<keyword evidence="1" id="KW-0812">Transmembrane</keyword>
<keyword evidence="1" id="KW-0472">Membrane</keyword>
<evidence type="ECO:0000313" key="2">
    <source>
        <dbReference type="WBParaSite" id="HDID_0000625801-mRNA-1"/>
    </source>
</evidence>